<keyword evidence="3" id="KW-1185">Reference proteome</keyword>
<dbReference type="EMBL" id="WHWC01000010">
    <property type="protein sequence ID" value="KAG8375350.1"/>
    <property type="molecule type" value="Genomic_DNA"/>
</dbReference>
<comment type="similarity">
    <text evidence="1">Belongs to the UDP-glycosyltransferase family.</text>
</comment>
<dbReference type="GO" id="GO:0080043">
    <property type="term" value="F:quercetin 3-O-glucosyltransferase activity"/>
    <property type="evidence" value="ECO:0007669"/>
    <property type="project" value="TreeGrafter"/>
</dbReference>
<dbReference type="AlphaFoldDB" id="A0AAV6X1W7"/>
<gene>
    <name evidence="2" type="ORF">BUALT_Bualt10G0091000</name>
</gene>
<evidence type="ECO:0000313" key="3">
    <source>
        <dbReference type="Proteomes" id="UP000826271"/>
    </source>
</evidence>
<dbReference type="GO" id="GO:0080044">
    <property type="term" value="F:quercetin 7-O-glucosyltransferase activity"/>
    <property type="evidence" value="ECO:0007669"/>
    <property type="project" value="TreeGrafter"/>
</dbReference>
<dbReference type="SUPFAM" id="SSF53756">
    <property type="entry name" value="UDP-Glycosyltransferase/glycogen phosphorylase"/>
    <property type="match status" value="2"/>
</dbReference>
<protein>
    <submittedName>
        <fullName evidence="2">Uncharacterized protein</fullName>
    </submittedName>
</protein>
<reference evidence="2" key="1">
    <citation type="submission" date="2019-10" db="EMBL/GenBank/DDBJ databases">
        <authorList>
            <person name="Zhang R."/>
            <person name="Pan Y."/>
            <person name="Wang J."/>
            <person name="Ma R."/>
            <person name="Yu S."/>
        </authorList>
    </citation>
    <scope>NUCLEOTIDE SEQUENCE</scope>
    <source>
        <strain evidence="2">LA-IB0</strain>
        <tissue evidence="2">Leaf</tissue>
    </source>
</reference>
<evidence type="ECO:0000313" key="2">
    <source>
        <dbReference type="EMBL" id="KAG8375350.1"/>
    </source>
</evidence>
<sequence>MSIQFQATDGMAKVLPVKTIGPTIPSMYLDKRLLEDKEYGLSIFKPVNTCMKWLDERTNKSVIYVSFGSMAEFQVEGGVASCSERRSEGDFGIMGFVVLRWGMVGGVAIVYDGHGNRDGWFSDGRVCYGGERGKEIRTNARKWKALTREAVDEGGSSDRNIEEFVSILEALPPI</sequence>
<dbReference type="PANTHER" id="PTHR11926:SF1553">
    <property type="entry name" value="GLYCOSYLTRANSFERASE"/>
    <property type="match status" value="1"/>
</dbReference>
<organism evidence="2 3">
    <name type="scientific">Buddleja alternifolia</name>
    <dbReference type="NCBI Taxonomy" id="168488"/>
    <lineage>
        <taxon>Eukaryota</taxon>
        <taxon>Viridiplantae</taxon>
        <taxon>Streptophyta</taxon>
        <taxon>Embryophyta</taxon>
        <taxon>Tracheophyta</taxon>
        <taxon>Spermatophyta</taxon>
        <taxon>Magnoliopsida</taxon>
        <taxon>eudicotyledons</taxon>
        <taxon>Gunneridae</taxon>
        <taxon>Pentapetalae</taxon>
        <taxon>asterids</taxon>
        <taxon>lamiids</taxon>
        <taxon>Lamiales</taxon>
        <taxon>Scrophulariaceae</taxon>
        <taxon>Buddlejeae</taxon>
        <taxon>Buddleja</taxon>
    </lineage>
</organism>
<accession>A0AAV6X1W7</accession>
<comment type="caution">
    <text evidence="2">The sequence shown here is derived from an EMBL/GenBank/DDBJ whole genome shotgun (WGS) entry which is preliminary data.</text>
</comment>
<evidence type="ECO:0000256" key="1">
    <source>
        <dbReference type="ARBA" id="ARBA00009995"/>
    </source>
</evidence>
<dbReference type="PANTHER" id="PTHR11926">
    <property type="entry name" value="GLUCOSYL/GLUCURONOSYL TRANSFERASES"/>
    <property type="match status" value="1"/>
</dbReference>
<name>A0AAV6X1W7_9LAMI</name>
<dbReference type="Gene3D" id="3.40.50.2000">
    <property type="entry name" value="Glycogen Phosphorylase B"/>
    <property type="match status" value="4"/>
</dbReference>
<dbReference type="Proteomes" id="UP000826271">
    <property type="component" value="Unassembled WGS sequence"/>
</dbReference>
<proteinExistence type="inferred from homology"/>